<name>A0A7C8MH87_9PLEO</name>
<accession>A0A7C8MH87</accession>
<dbReference type="OrthoDB" id="4297596at2759"/>
<dbReference type="AlphaFoldDB" id="A0A7C8MH87"/>
<proteinExistence type="predicted"/>
<organism evidence="1 2">
    <name type="scientific">Massariosphaeria phaeospora</name>
    <dbReference type="NCBI Taxonomy" id="100035"/>
    <lineage>
        <taxon>Eukaryota</taxon>
        <taxon>Fungi</taxon>
        <taxon>Dikarya</taxon>
        <taxon>Ascomycota</taxon>
        <taxon>Pezizomycotina</taxon>
        <taxon>Dothideomycetes</taxon>
        <taxon>Pleosporomycetidae</taxon>
        <taxon>Pleosporales</taxon>
        <taxon>Pleosporales incertae sedis</taxon>
        <taxon>Massariosphaeria</taxon>
    </lineage>
</organism>
<dbReference type="Proteomes" id="UP000481861">
    <property type="component" value="Unassembled WGS sequence"/>
</dbReference>
<dbReference type="EMBL" id="JAADJZ010000025">
    <property type="protein sequence ID" value="KAF2867045.1"/>
    <property type="molecule type" value="Genomic_DNA"/>
</dbReference>
<sequence length="138" mass="15454">MAADHASCRVAIYVKVTDIDGEALCRHITLGRAFCSSVLSRDFRSKIHSDGYDACHIPANFDSRQALSVYFLFDLGVKGPLPAGDALQIPRFVYLASRAQGTWNFIPRPRAIEKVKERMQNYPWGGSIEQEIFAELCT</sequence>
<evidence type="ECO:0000313" key="1">
    <source>
        <dbReference type="EMBL" id="KAF2867045.1"/>
    </source>
</evidence>
<evidence type="ECO:0000313" key="2">
    <source>
        <dbReference type="Proteomes" id="UP000481861"/>
    </source>
</evidence>
<gene>
    <name evidence="1" type="ORF">BDV95DRAFT_583451</name>
</gene>
<protein>
    <submittedName>
        <fullName evidence="1">Uncharacterized protein</fullName>
    </submittedName>
</protein>
<comment type="caution">
    <text evidence="1">The sequence shown here is derived from an EMBL/GenBank/DDBJ whole genome shotgun (WGS) entry which is preliminary data.</text>
</comment>
<reference evidence="1 2" key="1">
    <citation type="submission" date="2020-01" db="EMBL/GenBank/DDBJ databases">
        <authorList>
            <consortium name="DOE Joint Genome Institute"/>
            <person name="Haridas S."/>
            <person name="Albert R."/>
            <person name="Binder M."/>
            <person name="Bloem J."/>
            <person name="Labutti K."/>
            <person name="Salamov A."/>
            <person name="Andreopoulos B."/>
            <person name="Baker S.E."/>
            <person name="Barry K."/>
            <person name="Bills G."/>
            <person name="Bluhm B.H."/>
            <person name="Cannon C."/>
            <person name="Castanera R."/>
            <person name="Culley D.E."/>
            <person name="Daum C."/>
            <person name="Ezra D."/>
            <person name="Gonzalez J.B."/>
            <person name="Henrissat B."/>
            <person name="Kuo A."/>
            <person name="Liang C."/>
            <person name="Lipzen A."/>
            <person name="Lutzoni F."/>
            <person name="Magnuson J."/>
            <person name="Mondo S."/>
            <person name="Nolan M."/>
            <person name="Ohm R."/>
            <person name="Pangilinan J."/>
            <person name="Park H.-J.H."/>
            <person name="Ramirez L."/>
            <person name="Alfaro M."/>
            <person name="Sun H."/>
            <person name="Tritt A."/>
            <person name="Yoshinaga Y."/>
            <person name="Zwiers L.-H.L."/>
            <person name="Turgeon B.G."/>
            <person name="Goodwin S.B."/>
            <person name="Spatafora J.W."/>
            <person name="Crous P.W."/>
            <person name="Grigoriev I.V."/>
        </authorList>
    </citation>
    <scope>NUCLEOTIDE SEQUENCE [LARGE SCALE GENOMIC DNA]</scope>
    <source>
        <strain evidence="1 2">CBS 611.86</strain>
    </source>
</reference>
<keyword evidence="2" id="KW-1185">Reference proteome</keyword>